<dbReference type="SUPFAM" id="SSF56784">
    <property type="entry name" value="HAD-like"/>
    <property type="match status" value="1"/>
</dbReference>
<dbReference type="PANTHER" id="PTHR43344:SF2">
    <property type="entry name" value="PHOSPHOSERINE PHOSPHATASE"/>
    <property type="match status" value="1"/>
</dbReference>
<keyword evidence="9" id="KW-0460">Magnesium</keyword>
<evidence type="ECO:0000256" key="11">
    <source>
        <dbReference type="ARBA" id="ARBA00031693"/>
    </source>
</evidence>
<evidence type="ECO:0000256" key="5">
    <source>
        <dbReference type="ARBA" id="ARBA00015196"/>
    </source>
</evidence>
<evidence type="ECO:0000313" key="14">
    <source>
        <dbReference type="Proteomes" id="UP001209878"/>
    </source>
</evidence>
<evidence type="ECO:0000256" key="8">
    <source>
        <dbReference type="ARBA" id="ARBA00022801"/>
    </source>
</evidence>
<feature type="active site" description="Nucleophile" evidence="12">
    <location>
        <position position="25"/>
    </location>
</feature>
<dbReference type="NCBIfam" id="TIGR01488">
    <property type="entry name" value="HAD-SF-IB"/>
    <property type="match status" value="1"/>
</dbReference>
<dbReference type="InterPro" id="IPR023214">
    <property type="entry name" value="HAD_sf"/>
</dbReference>
<accession>A0AAD9KIT0</accession>
<evidence type="ECO:0000256" key="1">
    <source>
        <dbReference type="ARBA" id="ARBA00001946"/>
    </source>
</evidence>
<proteinExistence type="inferred from homology"/>
<evidence type="ECO:0000256" key="10">
    <source>
        <dbReference type="ARBA" id="ARBA00023299"/>
    </source>
</evidence>
<dbReference type="EMBL" id="JAODUO010001079">
    <property type="protein sequence ID" value="KAK2171313.1"/>
    <property type="molecule type" value="Genomic_DNA"/>
</dbReference>
<comment type="similarity">
    <text evidence="3">Belongs to the HAD-like hydrolase superfamily. SerB family.</text>
</comment>
<protein>
    <recommendedName>
        <fullName evidence="5">Phosphoserine phosphatase</fullName>
        <ecNumber evidence="4">3.1.3.3</ecNumber>
    </recommendedName>
    <alternativeName>
        <fullName evidence="11">O-phosphoserine phosphohydrolase</fullName>
    </alternativeName>
</protein>
<dbReference type="EC" id="3.1.3.3" evidence="4"/>
<evidence type="ECO:0000256" key="12">
    <source>
        <dbReference type="PIRSR" id="PIRSR604469-1"/>
    </source>
</evidence>
<dbReference type="FunFam" id="3.40.50.1000:FF:000077">
    <property type="entry name" value="Phosphoserine phosphatase, chloroplastic"/>
    <property type="match status" value="1"/>
</dbReference>
<gene>
    <name evidence="13" type="ORF">NP493_1080g00040</name>
</gene>
<evidence type="ECO:0000313" key="13">
    <source>
        <dbReference type="EMBL" id="KAK2171313.1"/>
    </source>
</evidence>
<organism evidence="13 14">
    <name type="scientific">Ridgeia piscesae</name>
    <name type="common">Tubeworm</name>
    <dbReference type="NCBI Taxonomy" id="27915"/>
    <lineage>
        <taxon>Eukaryota</taxon>
        <taxon>Metazoa</taxon>
        <taxon>Spiralia</taxon>
        <taxon>Lophotrochozoa</taxon>
        <taxon>Annelida</taxon>
        <taxon>Polychaeta</taxon>
        <taxon>Sedentaria</taxon>
        <taxon>Canalipalpata</taxon>
        <taxon>Sabellida</taxon>
        <taxon>Siboglinidae</taxon>
        <taxon>Ridgeia</taxon>
    </lineage>
</organism>
<dbReference type="Gene3D" id="3.40.50.1000">
    <property type="entry name" value="HAD superfamily/HAD-like"/>
    <property type="match status" value="1"/>
</dbReference>
<dbReference type="GO" id="GO:0005737">
    <property type="term" value="C:cytoplasm"/>
    <property type="evidence" value="ECO:0007669"/>
    <property type="project" value="TreeGrafter"/>
</dbReference>
<keyword evidence="7" id="KW-0479">Metal-binding</keyword>
<evidence type="ECO:0000256" key="6">
    <source>
        <dbReference type="ARBA" id="ARBA00022605"/>
    </source>
</evidence>
<dbReference type="InterPro" id="IPR004469">
    <property type="entry name" value="PSP"/>
</dbReference>
<dbReference type="PANTHER" id="PTHR43344">
    <property type="entry name" value="PHOSPHOSERINE PHOSPHATASE"/>
    <property type="match status" value="1"/>
</dbReference>
<name>A0AAD9KIT0_RIDPI</name>
<evidence type="ECO:0000256" key="3">
    <source>
        <dbReference type="ARBA" id="ARBA00009184"/>
    </source>
</evidence>
<comment type="cofactor">
    <cofactor evidence="1">
        <name>Mg(2+)</name>
        <dbReference type="ChEBI" id="CHEBI:18420"/>
    </cofactor>
</comment>
<comment type="caution">
    <text evidence="13">The sequence shown here is derived from an EMBL/GenBank/DDBJ whole genome shotgun (WGS) entry which is preliminary data.</text>
</comment>
<reference evidence="13" key="1">
    <citation type="journal article" date="2023" name="Mol. Biol. Evol.">
        <title>Third-Generation Sequencing Reveals the Adaptive Role of the Epigenome in Three Deep-Sea Polychaetes.</title>
        <authorList>
            <person name="Perez M."/>
            <person name="Aroh O."/>
            <person name="Sun Y."/>
            <person name="Lan Y."/>
            <person name="Juniper S.K."/>
            <person name="Young C.R."/>
            <person name="Angers B."/>
            <person name="Qian P.Y."/>
        </authorList>
    </citation>
    <scope>NUCLEOTIDE SEQUENCE</scope>
    <source>
        <strain evidence="13">R07B-5</strain>
    </source>
</reference>
<keyword evidence="14" id="KW-1185">Reference proteome</keyword>
<dbReference type="Pfam" id="PF00702">
    <property type="entry name" value="Hydrolase"/>
    <property type="match status" value="1"/>
</dbReference>
<evidence type="ECO:0000256" key="9">
    <source>
        <dbReference type="ARBA" id="ARBA00022842"/>
    </source>
</evidence>
<dbReference type="Proteomes" id="UP001209878">
    <property type="component" value="Unassembled WGS sequence"/>
</dbReference>
<sequence>MGQRADMTDADMKELWKRTDCVCFDVDSTVCTDEAIDELATFVNVGDEVAHLTNDAMIGSMTYNESLRKRLDIISPTRQQITDFIQHHPPSLTPGIKELTDALKKKGVPVYLITGGFQSIVESVAKLLDIPKENIFANKIKFFYNGDYAGFDETCPTCESGGKPRVMTLLKERHGYKCVIHIGDGVTDMEACPPAEGFIGFGGNQVREKVKTGSAWFVTDFQELISELS</sequence>
<keyword evidence="6" id="KW-0028">Amino-acid biosynthesis</keyword>
<dbReference type="Gene3D" id="1.10.150.210">
    <property type="entry name" value="Phosphoserine phosphatase, domain 2"/>
    <property type="match status" value="1"/>
</dbReference>
<dbReference type="GO" id="GO:0006564">
    <property type="term" value="P:L-serine biosynthetic process"/>
    <property type="evidence" value="ECO:0007669"/>
    <property type="project" value="UniProtKB-KW"/>
</dbReference>
<dbReference type="AlphaFoldDB" id="A0AAD9KIT0"/>
<comment type="pathway">
    <text evidence="2">Amino-acid biosynthesis; L-serine biosynthesis; L-serine from 3-phospho-D-glycerate: step 3/3.</text>
</comment>
<keyword evidence="8" id="KW-0378">Hydrolase</keyword>
<dbReference type="InterPro" id="IPR050582">
    <property type="entry name" value="HAD-like_SerB"/>
</dbReference>
<evidence type="ECO:0000256" key="2">
    <source>
        <dbReference type="ARBA" id="ARBA00005135"/>
    </source>
</evidence>
<dbReference type="CDD" id="cd04309">
    <property type="entry name" value="HAD_PSP_eu"/>
    <property type="match status" value="1"/>
</dbReference>
<dbReference type="NCBIfam" id="TIGR00338">
    <property type="entry name" value="serB"/>
    <property type="match status" value="1"/>
</dbReference>
<keyword evidence="10" id="KW-0718">Serine biosynthesis</keyword>
<evidence type="ECO:0000256" key="4">
    <source>
        <dbReference type="ARBA" id="ARBA00012640"/>
    </source>
</evidence>
<evidence type="ECO:0000256" key="7">
    <source>
        <dbReference type="ARBA" id="ARBA00022723"/>
    </source>
</evidence>
<dbReference type="InterPro" id="IPR036412">
    <property type="entry name" value="HAD-like_sf"/>
</dbReference>
<feature type="active site" description="Proton donor" evidence="12">
    <location>
        <position position="27"/>
    </location>
</feature>
<dbReference type="GO" id="GO:0036424">
    <property type="term" value="F:L-phosphoserine phosphatase activity"/>
    <property type="evidence" value="ECO:0007669"/>
    <property type="project" value="InterPro"/>
</dbReference>
<dbReference type="GO" id="GO:0000287">
    <property type="term" value="F:magnesium ion binding"/>
    <property type="evidence" value="ECO:0007669"/>
    <property type="project" value="TreeGrafter"/>
</dbReference>